<sequence length="194" mass="21589">MENQTAQNTNPPTPPQSTTPPVSPVLPKKNNLVVILLSVLLLITFLIGGYLFLKVQDLTKQLAQIQVEVQATPIPSPTEASAQEGTANWKTYTNTKYGYMVKIPPDWKQAETSSNFEYIVRFEPPNPPGQFVKIQALENKNGIEAEIIDSPPSPDPNWSTSTIKHPTKNLSVRFVSNVDKSILNQILSTFQFLK</sequence>
<accession>A0A2M7TPP6</accession>
<feature type="region of interest" description="Disordered" evidence="1">
    <location>
        <begin position="1"/>
        <end position="24"/>
    </location>
</feature>
<proteinExistence type="predicted"/>
<organism evidence="3 4">
    <name type="scientific">Candidatus Woesebacteria bacterium CG_4_10_14_0_2_um_filter_39_14</name>
    <dbReference type="NCBI Taxonomy" id="1975054"/>
    <lineage>
        <taxon>Bacteria</taxon>
        <taxon>Candidatus Woeseibacteriota</taxon>
    </lineage>
</organism>
<evidence type="ECO:0000313" key="4">
    <source>
        <dbReference type="Proteomes" id="UP000229753"/>
    </source>
</evidence>
<keyword evidence="2" id="KW-1133">Transmembrane helix</keyword>
<protein>
    <submittedName>
        <fullName evidence="3">Uncharacterized protein</fullName>
    </submittedName>
</protein>
<feature type="transmembrane region" description="Helical" evidence="2">
    <location>
        <begin position="32"/>
        <end position="53"/>
    </location>
</feature>
<dbReference type="EMBL" id="PFNO01000029">
    <property type="protein sequence ID" value="PIZ49885.1"/>
    <property type="molecule type" value="Genomic_DNA"/>
</dbReference>
<dbReference type="Gene3D" id="3.40.1000.10">
    <property type="entry name" value="Mog1/PsbP, alpha/beta/alpha sandwich"/>
    <property type="match status" value="1"/>
</dbReference>
<name>A0A2M7TPP6_9BACT</name>
<evidence type="ECO:0000256" key="1">
    <source>
        <dbReference type="SAM" id="MobiDB-lite"/>
    </source>
</evidence>
<dbReference type="AlphaFoldDB" id="A0A2M7TPP6"/>
<dbReference type="Proteomes" id="UP000229753">
    <property type="component" value="Unassembled WGS sequence"/>
</dbReference>
<feature type="compositionally biased region" description="Pro residues" evidence="1">
    <location>
        <begin position="11"/>
        <end position="24"/>
    </location>
</feature>
<evidence type="ECO:0000256" key="2">
    <source>
        <dbReference type="SAM" id="Phobius"/>
    </source>
</evidence>
<reference evidence="4" key="1">
    <citation type="submission" date="2017-09" db="EMBL/GenBank/DDBJ databases">
        <title>Depth-based differentiation of microbial function through sediment-hosted aquifers and enrichment of novel symbionts in the deep terrestrial subsurface.</title>
        <authorList>
            <person name="Probst A.J."/>
            <person name="Ladd B."/>
            <person name="Jarett J.K."/>
            <person name="Geller-Mcgrath D.E."/>
            <person name="Sieber C.M.K."/>
            <person name="Emerson J.B."/>
            <person name="Anantharaman K."/>
            <person name="Thomas B.C."/>
            <person name="Malmstrom R."/>
            <person name="Stieglmeier M."/>
            <person name="Klingl A."/>
            <person name="Woyke T."/>
            <person name="Ryan C.M."/>
            <person name="Banfield J.F."/>
        </authorList>
    </citation>
    <scope>NUCLEOTIDE SEQUENCE [LARGE SCALE GENOMIC DNA]</scope>
</reference>
<comment type="caution">
    <text evidence="3">The sequence shown here is derived from an EMBL/GenBank/DDBJ whole genome shotgun (WGS) entry which is preliminary data.</text>
</comment>
<gene>
    <name evidence="3" type="ORF">COY29_00880</name>
</gene>
<keyword evidence="2" id="KW-0812">Transmembrane</keyword>
<keyword evidence="2" id="KW-0472">Membrane</keyword>
<evidence type="ECO:0000313" key="3">
    <source>
        <dbReference type="EMBL" id="PIZ49885.1"/>
    </source>
</evidence>